<dbReference type="AlphaFoldDB" id="A0A0R1QNI7"/>
<sequence length="152" mass="17421">MNLPLEFKYWRTTDDSIQYSDLNNWNDRIWAMLVPPAARLTTIKKRDIAEITVKGDLNKVYSTPSMIPFNTSMGIFSSGVALINNQHVVRLTLKNDETIDLDISRDFVYSRKDTIKKLNQLFKDLHAYGVEGDMPKITAPTQLSSLERKPSL</sequence>
<comment type="caution">
    <text evidence="1">The sequence shown here is derived from an EMBL/GenBank/DDBJ whole genome shotgun (WGS) entry which is preliminary data.</text>
</comment>
<organism evidence="1 2">
    <name type="scientific">Companilactobacillus mindensis DSM 14500</name>
    <dbReference type="NCBI Taxonomy" id="1423770"/>
    <lineage>
        <taxon>Bacteria</taxon>
        <taxon>Bacillati</taxon>
        <taxon>Bacillota</taxon>
        <taxon>Bacilli</taxon>
        <taxon>Lactobacillales</taxon>
        <taxon>Lactobacillaceae</taxon>
        <taxon>Companilactobacillus</taxon>
    </lineage>
</organism>
<proteinExistence type="predicted"/>
<accession>A0A0R1QNI7</accession>
<keyword evidence="2" id="KW-1185">Reference proteome</keyword>
<gene>
    <name evidence="1" type="ORF">FD29_GL000731</name>
</gene>
<reference evidence="1 2" key="1">
    <citation type="journal article" date="2015" name="Genome Announc.">
        <title>Expanding the biotechnology potential of lactobacilli through comparative genomics of 213 strains and associated genera.</title>
        <authorList>
            <person name="Sun Z."/>
            <person name="Harris H.M."/>
            <person name="McCann A."/>
            <person name="Guo C."/>
            <person name="Argimon S."/>
            <person name="Zhang W."/>
            <person name="Yang X."/>
            <person name="Jeffery I.B."/>
            <person name="Cooney J.C."/>
            <person name="Kagawa T.F."/>
            <person name="Liu W."/>
            <person name="Song Y."/>
            <person name="Salvetti E."/>
            <person name="Wrobel A."/>
            <person name="Rasinkangas P."/>
            <person name="Parkhill J."/>
            <person name="Rea M.C."/>
            <person name="O'Sullivan O."/>
            <person name="Ritari J."/>
            <person name="Douillard F.P."/>
            <person name="Paul Ross R."/>
            <person name="Yang R."/>
            <person name="Briner A.E."/>
            <person name="Felis G.E."/>
            <person name="de Vos W.M."/>
            <person name="Barrangou R."/>
            <person name="Klaenhammer T.R."/>
            <person name="Caufield P.W."/>
            <person name="Cui Y."/>
            <person name="Zhang H."/>
            <person name="O'Toole P.W."/>
        </authorList>
    </citation>
    <scope>NUCLEOTIDE SEQUENCE [LARGE SCALE GENOMIC DNA]</scope>
    <source>
        <strain evidence="1 2">DSM 14500</strain>
    </source>
</reference>
<dbReference type="Proteomes" id="UP000050872">
    <property type="component" value="Unassembled WGS sequence"/>
</dbReference>
<evidence type="ECO:0000313" key="1">
    <source>
        <dbReference type="EMBL" id="KRL43586.1"/>
    </source>
</evidence>
<evidence type="ECO:0000313" key="2">
    <source>
        <dbReference type="Proteomes" id="UP000050872"/>
    </source>
</evidence>
<dbReference type="EMBL" id="AZEZ01000076">
    <property type="protein sequence ID" value="KRL43586.1"/>
    <property type="molecule type" value="Genomic_DNA"/>
</dbReference>
<dbReference type="PATRIC" id="fig|1423770.3.peg.752"/>
<name>A0A0R1QNI7_9LACO</name>
<protein>
    <submittedName>
        <fullName evidence="1">Uncharacterized protein</fullName>
    </submittedName>
</protein>